<keyword evidence="1" id="KW-0472">Membrane</keyword>
<feature type="transmembrane region" description="Helical" evidence="1">
    <location>
        <begin position="52"/>
        <end position="71"/>
    </location>
</feature>
<sequence length="131" mass="15258">MEMKYFALQLRIVTPAKLSQRKLIHDEVRRGCFSSLIPDFNYLHCRVNENFVTLYALLCTVCASIAFNRLITKQRDRAVQISCREIADSFDKTLSKNPKQRDRAVQISCREIADSFDKTLSKNPKQRDRTV</sequence>
<dbReference type="Proteomes" id="UP000092460">
    <property type="component" value="Unassembled WGS sequence"/>
</dbReference>
<keyword evidence="1" id="KW-1133">Transmembrane helix</keyword>
<reference evidence="3" key="1">
    <citation type="submission" date="2015-01" db="EMBL/GenBank/DDBJ databases">
        <authorList>
            <person name="Aksoy S."/>
            <person name="Warren W."/>
            <person name="Wilson R.K."/>
        </authorList>
    </citation>
    <scope>NUCLEOTIDE SEQUENCE [LARGE SCALE GENOMIC DNA]</scope>
    <source>
        <strain evidence="3">IAEA</strain>
    </source>
</reference>
<accession>A0A1B0AZV6</accession>
<keyword evidence="1" id="KW-0812">Transmembrane</keyword>
<protein>
    <submittedName>
        <fullName evidence="2">Uncharacterized protein</fullName>
    </submittedName>
</protein>
<dbReference type="EMBL" id="JXJN01006459">
    <property type="status" value="NOT_ANNOTATED_CDS"/>
    <property type="molecule type" value="Genomic_DNA"/>
</dbReference>
<keyword evidence="3" id="KW-1185">Reference proteome</keyword>
<dbReference type="AlphaFoldDB" id="A0A1B0AZV6"/>
<evidence type="ECO:0000313" key="3">
    <source>
        <dbReference type="Proteomes" id="UP000092460"/>
    </source>
</evidence>
<dbReference type="EnsemblMetazoa" id="GPPI014178-RA">
    <property type="protein sequence ID" value="GPPI014178-PA"/>
    <property type="gene ID" value="GPPI014178"/>
</dbReference>
<dbReference type="VEuPathDB" id="VectorBase:GPPI014178"/>
<proteinExistence type="predicted"/>
<name>A0A1B0AZV6_9MUSC</name>
<evidence type="ECO:0000256" key="1">
    <source>
        <dbReference type="SAM" id="Phobius"/>
    </source>
</evidence>
<reference evidence="2" key="2">
    <citation type="submission" date="2020-05" db="UniProtKB">
        <authorList>
            <consortium name="EnsemblMetazoa"/>
        </authorList>
    </citation>
    <scope>IDENTIFICATION</scope>
    <source>
        <strain evidence="2">IAEA</strain>
    </source>
</reference>
<evidence type="ECO:0000313" key="2">
    <source>
        <dbReference type="EnsemblMetazoa" id="GPPI014178-PA"/>
    </source>
</evidence>
<organism evidence="2 3">
    <name type="scientific">Glossina palpalis gambiensis</name>
    <dbReference type="NCBI Taxonomy" id="67801"/>
    <lineage>
        <taxon>Eukaryota</taxon>
        <taxon>Metazoa</taxon>
        <taxon>Ecdysozoa</taxon>
        <taxon>Arthropoda</taxon>
        <taxon>Hexapoda</taxon>
        <taxon>Insecta</taxon>
        <taxon>Pterygota</taxon>
        <taxon>Neoptera</taxon>
        <taxon>Endopterygota</taxon>
        <taxon>Diptera</taxon>
        <taxon>Brachycera</taxon>
        <taxon>Muscomorpha</taxon>
        <taxon>Hippoboscoidea</taxon>
        <taxon>Glossinidae</taxon>
        <taxon>Glossina</taxon>
    </lineage>
</organism>